<evidence type="ECO:0000256" key="11">
    <source>
        <dbReference type="ARBA" id="ARBA00039949"/>
    </source>
</evidence>
<evidence type="ECO:0000256" key="12">
    <source>
        <dbReference type="SAM" id="MobiDB-lite"/>
    </source>
</evidence>
<sequence>RPTWEKSLYHPLNLHKSFSDSDLRDPFGSSVSDGFDRELVFEGNGSETGSSAFAKEQIEKMWDGFSVEDYISSTKHSSPSSPAFRVTWKKQKTWSPKVTVPKPFQMTVREARKKEQNVKSKSQIEMENSLLKKQLEEEAECQKKFRANPVPAAVFLPFYHEIMQENEERRKSVKERSKLKLLASQKPFRFTEREKQRNEIRKMQLRDLSAPKKKTKLFKAKPVPKCVYDPAVSDKLKEEELYREIRIRMRAEELLRNSSLPNSRLALRGTNKKEKHKCAEPKETGHKPKIKSSVPNFELLHQKFQKRLLQQKQVKHLTVCEPFDLRTPCIPSNKGRILKDIQEDEEKLKETRWPYASPRCKPQMKHSSANSHLSGFGESKSPKMTESTRRRLQATRSYEKQRMQEYLQELQEMEERVKQRPLLFERVAQKNARIAAEKHYANRLRVLGICPEFVSKKRQATKLLHRYAHQPYLIQPHSDQHREEEEEEEAKAGLSLGHSQEEEDDQSRPSSPSDQSHEREEE</sequence>
<comment type="function">
    <text evidence="10">Involved in ciliogenesis.</text>
</comment>
<feature type="compositionally biased region" description="Basic and acidic residues" evidence="12">
    <location>
        <begin position="277"/>
        <end position="286"/>
    </location>
</feature>
<comment type="subcellular location">
    <subcellularLocation>
        <location evidence="2">Cytoplasm</location>
        <location evidence="2">Cytoskeleton</location>
        <location evidence="2">Cilium basal body</location>
    </subcellularLocation>
    <subcellularLocation>
        <location evidence="1">Cytoplasm</location>
        <location evidence="1">Cytoskeleton</location>
        <location evidence="1">Microtubule organizing center</location>
        <location evidence="1">Centrosome</location>
        <location evidence="1">Centriole</location>
    </subcellularLocation>
</comment>
<accession>A0A091WI49</accession>
<dbReference type="AlphaFoldDB" id="A0A091WI49"/>
<keyword evidence="8" id="KW-0206">Cytoskeleton</keyword>
<dbReference type="GO" id="GO:0036064">
    <property type="term" value="C:ciliary basal body"/>
    <property type="evidence" value="ECO:0007669"/>
    <property type="project" value="TreeGrafter"/>
</dbReference>
<evidence type="ECO:0000313" key="13">
    <source>
        <dbReference type="EMBL" id="KFR14810.1"/>
    </source>
</evidence>
<protein>
    <recommendedName>
        <fullName evidence="11">Protein FAM161A</fullName>
    </recommendedName>
</protein>
<feature type="compositionally biased region" description="Basic and acidic residues" evidence="12">
    <location>
        <begin position="380"/>
        <end position="389"/>
    </location>
</feature>
<comment type="similarity">
    <text evidence="3">Belongs to the FAM161 family.</text>
</comment>
<dbReference type="Proteomes" id="UP000053605">
    <property type="component" value="Unassembled WGS sequence"/>
</dbReference>
<evidence type="ECO:0000256" key="8">
    <source>
        <dbReference type="ARBA" id="ARBA00023212"/>
    </source>
</evidence>
<evidence type="ECO:0000256" key="6">
    <source>
        <dbReference type="ARBA" id="ARBA00023054"/>
    </source>
</evidence>
<keyword evidence="6" id="KW-0175">Coiled coil</keyword>
<name>A0A091WI49_OPIHO</name>
<dbReference type="GO" id="GO:0032391">
    <property type="term" value="C:photoreceptor connecting cilium"/>
    <property type="evidence" value="ECO:0007669"/>
    <property type="project" value="TreeGrafter"/>
</dbReference>
<proteinExistence type="inferred from homology"/>
<dbReference type="GO" id="GO:0044782">
    <property type="term" value="P:cilium organization"/>
    <property type="evidence" value="ECO:0007669"/>
    <property type="project" value="TreeGrafter"/>
</dbReference>
<dbReference type="PANTHER" id="PTHR21501:SF3">
    <property type="entry name" value="PROTEIN FAM161A"/>
    <property type="match status" value="1"/>
</dbReference>
<feature type="non-terminal residue" evidence="13">
    <location>
        <position position="1"/>
    </location>
</feature>
<evidence type="ECO:0000256" key="2">
    <source>
        <dbReference type="ARBA" id="ARBA00004120"/>
    </source>
</evidence>
<gene>
    <name evidence="13" type="ORF">N306_00381</name>
</gene>
<feature type="region of interest" description="Disordered" evidence="12">
    <location>
        <begin position="357"/>
        <end position="398"/>
    </location>
</feature>
<dbReference type="PANTHER" id="PTHR21501">
    <property type="entry name" value="PROTEIN FAM-161"/>
    <property type="match status" value="1"/>
</dbReference>
<dbReference type="Pfam" id="PF10595">
    <property type="entry name" value="FAM161A_B"/>
    <property type="match status" value="1"/>
</dbReference>
<keyword evidence="4" id="KW-0963">Cytoplasm</keyword>
<feature type="region of interest" description="Disordered" evidence="12">
    <location>
        <begin position="472"/>
        <end position="522"/>
    </location>
</feature>
<keyword evidence="5" id="KW-0970">Cilium biogenesis/degradation</keyword>
<organism evidence="13 14">
    <name type="scientific">Opisthocomus hoazin</name>
    <name type="common">Hoatzin</name>
    <name type="synonym">Phasianus hoazin</name>
    <dbReference type="NCBI Taxonomy" id="30419"/>
    <lineage>
        <taxon>Eukaryota</taxon>
        <taxon>Metazoa</taxon>
        <taxon>Chordata</taxon>
        <taxon>Craniata</taxon>
        <taxon>Vertebrata</taxon>
        <taxon>Euteleostomi</taxon>
        <taxon>Archelosauria</taxon>
        <taxon>Archosauria</taxon>
        <taxon>Dinosauria</taxon>
        <taxon>Saurischia</taxon>
        <taxon>Theropoda</taxon>
        <taxon>Coelurosauria</taxon>
        <taxon>Aves</taxon>
        <taxon>Neognathae</taxon>
        <taxon>Neoaves</taxon>
        <taxon>Opisthocomiformes</taxon>
        <taxon>Opisthocomidae</taxon>
        <taxon>Opisthocomus</taxon>
    </lineage>
</organism>
<keyword evidence="7" id="KW-0969">Cilium</keyword>
<dbReference type="InterPro" id="IPR019579">
    <property type="entry name" value="FAM161A/B"/>
</dbReference>
<evidence type="ECO:0000256" key="5">
    <source>
        <dbReference type="ARBA" id="ARBA00022794"/>
    </source>
</evidence>
<dbReference type="EMBL" id="KK735542">
    <property type="protein sequence ID" value="KFR14810.1"/>
    <property type="molecule type" value="Genomic_DNA"/>
</dbReference>
<feature type="region of interest" description="Disordered" evidence="12">
    <location>
        <begin position="270"/>
        <end position="291"/>
    </location>
</feature>
<reference evidence="13 14" key="1">
    <citation type="submission" date="2014-04" db="EMBL/GenBank/DDBJ databases">
        <title>Genome evolution of avian class.</title>
        <authorList>
            <person name="Zhang G."/>
            <person name="Li C."/>
        </authorList>
    </citation>
    <scope>NUCLEOTIDE SEQUENCE [LARGE SCALE GENOMIC DNA]</scope>
    <source>
        <strain evidence="13">BGI_N306</strain>
    </source>
</reference>
<evidence type="ECO:0000256" key="10">
    <source>
        <dbReference type="ARBA" id="ARBA00037165"/>
    </source>
</evidence>
<evidence type="ECO:0000256" key="7">
    <source>
        <dbReference type="ARBA" id="ARBA00023069"/>
    </source>
</evidence>
<evidence type="ECO:0000256" key="4">
    <source>
        <dbReference type="ARBA" id="ARBA00022490"/>
    </source>
</evidence>
<evidence type="ECO:0000256" key="9">
    <source>
        <dbReference type="ARBA" id="ARBA00023273"/>
    </source>
</evidence>
<evidence type="ECO:0000256" key="1">
    <source>
        <dbReference type="ARBA" id="ARBA00004114"/>
    </source>
</evidence>
<dbReference type="PhylomeDB" id="A0A091WI49"/>
<dbReference type="STRING" id="30419.A0A091WI49"/>
<evidence type="ECO:0000313" key="14">
    <source>
        <dbReference type="Proteomes" id="UP000053605"/>
    </source>
</evidence>
<evidence type="ECO:0000256" key="3">
    <source>
        <dbReference type="ARBA" id="ARBA00006663"/>
    </source>
</evidence>
<keyword evidence="14" id="KW-1185">Reference proteome</keyword>
<feature type="non-terminal residue" evidence="13">
    <location>
        <position position="522"/>
    </location>
</feature>
<dbReference type="GO" id="GO:0005814">
    <property type="term" value="C:centriole"/>
    <property type="evidence" value="ECO:0007669"/>
    <property type="project" value="UniProtKB-SubCell"/>
</dbReference>
<keyword evidence="9" id="KW-0966">Cell projection</keyword>
<dbReference type="InterPro" id="IPR051655">
    <property type="entry name" value="FAM161"/>
</dbReference>